<dbReference type="AlphaFoldDB" id="A0A8J7SKR1"/>
<evidence type="ECO:0000256" key="2">
    <source>
        <dbReference type="SAM" id="MobiDB-lite"/>
    </source>
</evidence>
<sequence length="201" mass="21658">MAISTGAALAISAVTTAVGSFASYKQAQNAADMRKDAARREANMAEEVAMDNFARQQEELTERQEQVDEASEEKKSDLARKADAEFAALQAQMASGGGVLGTTNALRIANEQRYLQGVDVGRIERQRQREIDALQKDKEAVSQETANAINRGNLQVATTSAEAEMAESNARTSAMMDTLNSGVQIATSYAKHQERLEAAKG</sequence>
<organism evidence="3 4">
    <name type="scientific">Marivibrio halodurans</name>
    <dbReference type="NCBI Taxonomy" id="2039722"/>
    <lineage>
        <taxon>Bacteria</taxon>
        <taxon>Pseudomonadati</taxon>
        <taxon>Pseudomonadota</taxon>
        <taxon>Alphaproteobacteria</taxon>
        <taxon>Rhodospirillales</taxon>
        <taxon>Rhodospirillaceae</taxon>
        <taxon>Marivibrio</taxon>
    </lineage>
</organism>
<evidence type="ECO:0000256" key="1">
    <source>
        <dbReference type="SAM" id="Coils"/>
    </source>
</evidence>
<comment type="caution">
    <text evidence="3">The sequence shown here is derived from an EMBL/GenBank/DDBJ whole genome shotgun (WGS) entry which is preliminary data.</text>
</comment>
<proteinExistence type="predicted"/>
<dbReference type="EMBL" id="JAGMWN010000001">
    <property type="protein sequence ID" value="MBP5855681.1"/>
    <property type="molecule type" value="Genomic_DNA"/>
</dbReference>
<dbReference type="Proteomes" id="UP000672602">
    <property type="component" value="Unassembled WGS sequence"/>
</dbReference>
<dbReference type="RefSeq" id="WP_210680258.1">
    <property type="nucleotide sequence ID" value="NZ_JAGMWN010000001.1"/>
</dbReference>
<feature type="region of interest" description="Disordered" evidence="2">
    <location>
        <begin position="57"/>
        <end position="79"/>
    </location>
</feature>
<feature type="coiled-coil region" evidence="1">
    <location>
        <begin position="124"/>
        <end position="151"/>
    </location>
</feature>
<evidence type="ECO:0000313" key="4">
    <source>
        <dbReference type="Proteomes" id="UP000672602"/>
    </source>
</evidence>
<protein>
    <submittedName>
        <fullName evidence="3">Uncharacterized protein</fullName>
    </submittedName>
</protein>
<gene>
    <name evidence="3" type="ORF">KAJ83_01570</name>
</gene>
<reference evidence="3" key="1">
    <citation type="submission" date="2021-04" db="EMBL/GenBank/DDBJ databases">
        <authorList>
            <person name="Zhang D.-C."/>
        </authorList>
    </citation>
    <scope>NUCLEOTIDE SEQUENCE</scope>
    <source>
        <strain evidence="3">CGMCC 1.15697</strain>
    </source>
</reference>
<dbReference type="Pfam" id="PF24072">
    <property type="entry name" value="T7_gp14"/>
    <property type="match status" value="1"/>
</dbReference>
<keyword evidence="1" id="KW-0175">Coiled coil</keyword>
<evidence type="ECO:0000313" key="3">
    <source>
        <dbReference type="EMBL" id="MBP5855681.1"/>
    </source>
</evidence>
<dbReference type="InterPro" id="IPR038996">
    <property type="entry name" value="Gp14"/>
</dbReference>
<name>A0A8J7SKR1_9PROT</name>
<keyword evidence="4" id="KW-1185">Reference proteome</keyword>
<accession>A0A8J7SKR1</accession>